<dbReference type="GO" id="GO:0016197">
    <property type="term" value="P:endosomal transport"/>
    <property type="evidence" value="ECO:0007669"/>
    <property type="project" value="TreeGrafter"/>
</dbReference>
<dbReference type="GO" id="GO:0006897">
    <property type="term" value="P:endocytosis"/>
    <property type="evidence" value="ECO:0007669"/>
    <property type="project" value="InterPro"/>
</dbReference>
<dbReference type="AlphaFoldDB" id="A0AAV6RRZ4"/>
<dbReference type="InterPro" id="IPR035558">
    <property type="entry name" value="SNX9_SH3"/>
</dbReference>
<feature type="compositionally biased region" description="Polar residues" evidence="8">
    <location>
        <begin position="127"/>
        <end position="162"/>
    </location>
</feature>
<evidence type="ECO:0000259" key="9">
    <source>
        <dbReference type="PROSITE" id="PS50002"/>
    </source>
</evidence>
<dbReference type="Proteomes" id="UP000693946">
    <property type="component" value="Linkage Group LG17"/>
</dbReference>
<dbReference type="PANTHER" id="PTHR45827:SF2">
    <property type="entry name" value="SORTING NEXIN-9"/>
    <property type="match status" value="1"/>
</dbReference>
<dbReference type="GO" id="GO:0030659">
    <property type="term" value="C:cytoplasmic vesicle membrane"/>
    <property type="evidence" value="ECO:0007669"/>
    <property type="project" value="UniProtKB-SubCell"/>
</dbReference>
<keyword evidence="3 7" id="KW-0728">SH3 domain</keyword>
<protein>
    <recommendedName>
        <fullName evidence="6">Sorting nexin</fullName>
    </recommendedName>
</protein>
<dbReference type="InterPro" id="IPR014536">
    <property type="entry name" value="Snx9_fam"/>
</dbReference>
<dbReference type="CDD" id="cd07285">
    <property type="entry name" value="PX_SNX9"/>
    <property type="match status" value="1"/>
</dbReference>
<evidence type="ECO:0000256" key="8">
    <source>
        <dbReference type="SAM" id="MobiDB-lite"/>
    </source>
</evidence>
<gene>
    <name evidence="11" type="ORF">JOB18_004654</name>
</gene>
<keyword evidence="5 6" id="KW-0968">Cytoplasmic vesicle</keyword>
<dbReference type="PROSITE" id="PS50195">
    <property type="entry name" value="PX"/>
    <property type="match status" value="1"/>
</dbReference>
<evidence type="ECO:0000256" key="5">
    <source>
        <dbReference type="ARBA" id="ARBA00023329"/>
    </source>
</evidence>
<reference evidence="11 12" key="1">
    <citation type="journal article" date="2021" name="Sci. Rep.">
        <title>Chromosome anchoring in Senegalese sole (Solea senegalensis) reveals sex-associated markers and genome rearrangements in flatfish.</title>
        <authorList>
            <person name="Guerrero-Cozar I."/>
            <person name="Gomez-Garrido J."/>
            <person name="Berbel C."/>
            <person name="Martinez-Blanch J.F."/>
            <person name="Alioto T."/>
            <person name="Claros M.G."/>
            <person name="Gagnaire P.A."/>
            <person name="Manchado M."/>
        </authorList>
    </citation>
    <scope>NUCLEOTIDE SEQUENCE [LARGE SCALE GENOMIC DNA]</scope>
    <source>
        <strain evidence="11">Sse05_10M</strain>
    </source>
</reference>
<dbReference type="InterPro" id="IPR019497">
    <property type="entry name" value="Sorting_nexin_WASP-bd-dom"/>
</dbReference>
<dbReference type="CDD" id="cd11898">
    <property type="entry name" value="SH3_SNX9"/>
    <property type="match status" value="1"/>
</dbReference>
<feature type="compositionally biased region" description="Acidic residues" evidence="8">
    <location>
        <begin position="184"/>
        <end position="194"/>
    </location>
</feature>
<dbReference type="GO" id="GO:0035091">
    <property type="term" value="F:phosphatidylinositol binding"/>
    <property type="evidence" value="ECO:0007669"/>
    <property type="project" value="InterPro"/>
</dbReference>
<evidence type="ECO:0000256" key="3">
    <source>
        <dbReference type="ARBA" id="ARBA00022443"/>
    </source>
</evidence>
<feature type="region of interest" description="Disordered" evidence="8">
    <location>
        <begin position="97"/>
        <end position="217"/>
    </location>
</feature>
<keyword evidence="12" id="KW-1185">Reference proteome</keyword>
<evidence type="ECO:0000259" key="10">
    <source>
        <dbReference type="PROSITE" id="PS50195"/>
    </source>
</evidence>
<dbReference type="GO" id="GO:0036089">
    <property type="term" value="P:cleavage furrow formation"/>
    <property type="evidence" value="ECO:0007669"/>
    <property type="project" value="TreeGrafter"/>
</dbReference>
<dbReference type="FunFam" id="3.30.1520.10:FF:000004">
    <property type="entry name" value="Sorting nexin"/>
    <property type="match status" value="1"/>
</dbReference>
<evidence type="ECO:0000256" key="2">
    <source>
        <dbReference type="ARBA" id="ARBA00010883"/>
    </source>
</evidence>
<feature type="domain" description="SH3" evidence="9">
    <location>
        <begin position="1"/>
        <end position="62"/>
    </location>
</feature>
<comment type="similarity">
    <text evidence="2 6">Belongs to the sorting nexin family.</text>
</comment>
<dbReference type="PANTHER" id="PTHR45827">
    <property type="entry name" value="SORTING NEXIN"/>
    <property type="match status" value="1"/>
</dbReference>
<keyword evidence="4 6" id="KW-0472">Membrane</keyword>
<evidence type="ECO:0000256" key="7">
    <source>
        <dbReference type="PROSITE-ProRule" id="PRU00192"/>
    </source>
</evidence>
<proteinExistence type="inferred from homology"/>
<dbReference type="Pfam" id="PF00787">
    <property type="entry name" value="PX"/>
    <property type="match status" value="1"/>
</dbReference>
<evidence type="ECO:0000313" key="11">
    <source>
        <dbReference type="EMBL" id="KAG7508163.1"/>
    </source>
</evidence>
<evidence type="ECO:0000313" key="12">
    <source>
        <dbReference type="Proteomes" id="UP000693946"/>
    </source>
</evidence>
<sequence>MALKAQVLYDFTAEAGNNELTVKEGETVTVTNQNIGGGWIEAQNSRGEVGLVPEDYIEFGHQTPSFPGAGTTAPTPSAGNVASQDLSFFDAYAPASAPAQNQVDAGGLSPQPDTPDTPVSPYLSSPDEASNGNDPWSVWNTDPSGGSNNNWASNPEGTQTGKTAPDPWSSASHGHPQAYQGPGAEDDEWDDEWDDVKSTGGYADSEAGDSGAMQRAGAHAPSMKISLNKFPGFSKSGPELYLLCKQLVKGKEKLAIYMGEVGPVWLYPETQLDCVVADPKKGTKMYGLKSYIEYQVTPNTTNRPVNHRYKHFDWLYERLLDKFGSAIPIPSLPDKQVTGRFEEEFIKMRMERLQGWMTRMCRHPIISCSDVFQLFLTYKDEKDWKTGKRKAEKDETVGVMIFSTIEPEAPDLDPLEVEQKCEQFSRFTKAMDDGVKEILTVGHEHWKRCTGPLPKEYQRIGKAFQNLSSVFTSSGYQGESVLTDAMTAAGKTYEEIAQMVAEQPKKDLHFLMETNNEYKGLLGCFPDTIGVHKAAIEKVKEGDKLVAASKISVQEKVTMSKRVSTMSYSLQAEMNHFHNNRIYDYNRVMQLYLEEQVKFYETIAAKLRQAHSQFTTM</sequence>
<dbReference type="InterPro" id="IPR001452">
    <property type="entry name" value="SH3_domain"/>
</dbReference>
<dbReference type="GO" id="GO:0000281">
    <property type="term" value="P:mitotic cytokinesis"/>
    <property type="evidence" value="ECO:0007669"/>
    <property type="project" value="InterPro"/>
</dbReference>
<evidence type="ECO:0000256" key="1">
    <source>
        <dbReference type="ARBA" id="ARBA00004180"/>
    </source>
</evidence>
<dbReference type="EMBL" id="JAGKHQ010000009">
    <property type="protein sequence ID" value="KAG7508163.1"/>
    <property type="molecule type" value="Genomic_DNA"/>
</dbReference>
<feature type="domain" description="PX" evidence="10">
    <location>
        <begin position="272"/>
        <end position="382"/>
    </location>
</feature>
<dbReference type="SMART" id="SM00312">
    <property type="entry name" value="PX"/>
    <property type="match status" value="1"/>
</dbReference>
<dbReference type="GO" id="GO:0005886">
    <property type="term" value="C:plasma membrane"/>
    <property type="evidence" value="ECO:0007669"/>
    <property type="project" value="TreeGrafter"/>
</dbReference>
<comment type="caution">
    <text evidence="11">The sequence shown here is derived from an EMBL/GenBank/DDBJ whole genome shotgun (WGS) entry which is preliminary data.</text>
</comment>
<comment type="subcellular location">
    <subcellularLocation>
        <location evidence="1">Cytoplasmic vesicle membrane</location>
        <topology evidence="1">Peripheral membrane protein</topology>
        <orientation evidence="1">Cytoplasmic side</orientation>
    </subcellularLocation>
</comment>
<dbReference type="PROSITE" id="PS50002">
    <property type="entry name" value="SH3"/>
    <property type="match status" value="1"/>
</dbReference>
<dbReference type="GO" id="GO:0006886">
    <property type="term" value="P:intracellular protein transport"/>
    <property type="evidence" value="ECO:0007669"/>
    <property type="project" value="InterPro"/>
</dbReference>
<evidence type="ECO:0000256" key="6">
    <source>
        <dbReference type="PIRNR" id="PIRNR027744"/>
    </source>
</evidence>
<accession>A0AAV6RRZ4</accession>
<dbReference type="SMART" id="SM00326">
    <property type="entry name" value="SH3"/>
    <property type="match status" value="1"/>
</dbReference>
<dbReference type="Pfam" id="PF00018">
    <property type="entry name" value="SH3_1"/>
    <property type="match status" value="1"/>
</dbReference>
<dbReference type="InterPro" id="IPR037426">
    <property type="entry name" value="SNX9_PX"/>
</dbReference>
<dbReference type="PIRSF" id="PIRSF027744">
    <property type="entry name" value="Snx9"/>
    <property type="match status" value="1"/>
</dbReference>
<dbReference type="InterPro" id="IPR001683">
    <property type="entry name" value="PX_dom"/>
</dbReference>
<evidence type="ECO:0000256" key="4">
    <source>
        <dbReference type="ARBA" id="ARBA00023136"/>
    </source>
</evidence>
<dbReference type="Pfam" id="PF10456">
    <property type="entry name" value="BAR_3_WASP_bdg"/>
    <property type="match status" value="1"/>
</dbReference>
<feature type="compositionally biased region" description="Polar residues" evidence="8">
    <location>
        <begin position="72"/>
        <end position="82"/>
    </location>
</feature>
<dbReference type="GO" id="GO:0097320">
    <property type="term" value="P:plasma membrane tubulation"/>
    <property type="evidence" value="ECO:0007669"/>
    <property type="project" value="TreeGrafter"/>
</dbReference>
<feature type="region of interest" description="Disordered" evidence="8">
    <location>
        <begin position="60"/>
        <end position="82"/>
    </location>
</feature>
<organism evidence="11 12">
    <name type="scientific">Solea senegalensis</name>
    <name type="common">Senegalese sole</name>
    <dbReference type="NCBI Taxonomy" id="28829"/>
    <lineage>
        <taxon>Eukaryota</taxon>
        <taxon>Metazoa</taxon>
        <taxon>Chordata</taxon>
        <taxon>Craniata</taxon>
        <taxon>Vertebrata</taxon>
        <taxon>Euteleostomi</taxon>
        <taxon>Actinopterygii</taxon>
        <taxon>Neopterygii</taxon>
        <taxon>Teleostei</taxon>
        <taxon>Neoteleostei</taxon>
        <taxon>Acanthomorphata</taxon>
        <taxon>Carangaria</taxon>
        <taxon>Pleuronectiformes</taxon>
        <taxon>Pleuronectoidei</taxon>
        <taxon>Soleidae</taxon>
        <taxon>Solea</taxon>
    </lineage>
</organism>
<name>A0AAV6RRZ4_SOLSE</name>